<proteinExistence type="inferred from homology"/>
<dbReference type="OrthoDB" id="29558at2759"/>
<evidence type="ECO:0000256" key="3">
    <source>
        <dbReference type="ARBA" id="ARBA00017057"/>
    </source>
</evidence>
<evidence type="ECO:0000313" key="10">
    <source>
        <dbReference type="EMBL" id="OWF52342.1"/>
    </source>
</evidence>
<dbReference type="EMBL" id="NEDP02001821">
    <property type="protein sequence ID" value="OWF52342.1"/>
    <property type="molecule type" value="Genomic_DNA"/>
</dbReference>
<evidence type="ECO:0000256" key="8">
    <source>
        <dbReference type="ARBA" id="ARBA00045608"/>
    </source>
</evidence>
<comment type="subcellular location">
    <subcellularLocation>
        <location evidence="1 9">Endoplasmic reticulum membrane</location>
        <topology evidence="1 9">Multi-pass membrane protein</topology>
    </subcellularLocation>
</comment>
<gene>
    <name evidence="10" type="ORF">KP79_PYT20192</name>
</gene>
<dbReference type="Proteomes" id="UP000242188">
    <property type="component" value="Unassembled WGS sequence"/>
</dbReference>
<evidence type="ECO:0000256" key="5">
    <source>
        <dbReference type="ARBA" id="ARBA00022824"/>
    </source>
</evidence>
<evidence type="ECO:0000256" key="4">
    <source>
        <dbReference type="ARBA" id="ARBA00022692"/>
    </source>
</evidence>
<evidence type="ECO:0000256" key="9">
    <source>
        <dbReference type="RuleBase" id="RU368033"/>
    </source>
</evidence>
<dbReference type="AlphaFoldDB" id="A0A210QUH0"/>
<protein>
    <recommendedName>
        <fullName evidence="3 9">Signal peptidase complex subunit 2</fullName>
    </recommendedName>
</protein>
<sequence>MSLPDDLSLVHTTTVTTFVCFISQPKESSEQDGWSSDEKPVKIDKWDSAALKNALDDGAKKVILEGFKLKESHTLFDLRLLICSVAVGFSFFALLWDYIKPFPESRPVLILCVLSYFVLMAVLTVYTTYIEKGIFLVALDKDEAGMEPDDVWELSSSLKKYDDKYFLQISVKPGTTQIIRSLDITKSVSDFFDENGKFDYDRFEPEVRILKAKLSESHKE</sequence>
<keyword evidence="6 9" id="KW-1133">Transmembrane helix</keyword>
<feature type="transmembrane region" description="Helical" evidence="9">
    <location>
        <begin position="108"/>
        <end position="129"/>
    </location>
</feature>
<keyword evidence="11" id="KW-1185">Reference proteome</keyword>
<dbReference type="GO" id="GO:0045047">
    <property type="term" value="P:protein targeting to ER"/>
    <property type="evidence" value="ECO:0007669"/>
    <property type="project" value="TreeGrafter"/>
</dbReference>
<evidence type="ECO:0000256" key="7">
    <source>
        <dbReference type="ARBA" id="ARBA00023136"/>
    </source>
</evidence>
<dbReference type="GO" id="GO:0006465">
    <property type="term" value="P:signal peptide processing"/>
    <property type="evidence" value="ECO:0007669"/>
    <property type="project" value="UniProtKB-UniRule"/>
</dbReference>
<comment type="similarity">
    <text evidence="2 9">Belongs to the SPCS2 family.</text>
</comment>
<dbReference type="InterPro" id="IPR009582">
    <property type="entry name" value="Spc2/SPCS2"/>
</dbReference>
<evidence type="ECO:0000256" key="2">
    <source>
        <dbReference type="ARBA" id="ARBA00007324"/>
    </source>
</evidence>
<keyword evidence="5 9" id="KW-0256">Endoplasmic reticulum</keyword>
<evidence type="ECO:0000313" key="11">
    <source>
        <dbReference type="Proteomes" id="UP000242188"/>
    </source>
</evidence>
<evidence type="ECO:0000256" key="6">
    <source>
        <dbReference type="ARBA" id="ARBA00022989"/>
    </source>
</evidence>
<keyword evidence="7 9" id="KW-0472">Membrane</keyword>
<organism evidence="10 11">
    <name type="scientific">Mizuhopecten yessoensis</name>
    <name type="common">Japanese scallop</name>
    <name type="synonym">Patinopecten yessoensis</name>
    <dbReference type="NCBI Taxonomy" id="6573"/>
    <lineage>
        <taxon>Eukaryota</taxon>
        <taxon>Metazoa</taxon>
        <taxon>Spiralia</taxon>
        <taxon>Lophotrochozoa</taxon>
        <taxon>Mollusca</taxon>
        <taxon>Bivalvia</taxon>
        <taxon>Autobranchia</taxon>
        <taxon>Pteriomorphia</taxon>
        <taxon>Pectinida</taxon>
        <taxon>Pectinoidea</taxon>
        <taxon>Pectinidae</taxon>
        <taxon>Mizuhopecten</taxon>
    </lineage>
</organism>
<reference evidence="10 11" key="1">
    <citation type="journal article" date="2017" name="Nat. Ecol. Evol.">
        <title>Scallop genome provides insights into evolution of bilaterian karyotype and development.</title>
        <authorList>
            <person name="Wang S."/>
            <person name="Zhang J."/>
            <person name="Jiao W."/>
            <person name="Li J."/>
            <person name="Xun X."/>
            <person name="Sun Y."/>
            <person name="Guo X."/>
            <person name="Huan P."/>
            <person name="Dong B."/>
            <person name="Zhang L."/>
            <person name="Hu X."/>
            <person name="Sun X."/>
            <person name="Wang J."/>
            <person name="Zhao C."/>
            <person name="Wang Y."/>
            <person name="Wang D."/>
            <person name="Huang X."/>
            <person name="Wang R."/>
            <person name="Lv J."/>
            <person name="Li Y."/>
            <person name="Zhang Z."/>
            <person name="Liu B."/>
            <person name="Lu W."/>
            <person name="Hui Y."/>
            <person name="Liang J."/>
            <person name="Zhou Z."/>
            <person name="Hou R."/>
            <person name="Li X."/>
            <person name="Liu Y."/>
            <person name="Li H."/>
            <person name="Ning X."/>
            <person name="Lin Y."/>
            <person name="Zhao L."/>
            <person name="Xing Q."/>
            <person name="Dou J."/>
            <person name="Li Y."/>
            <person name="Mao J."/>
            <person name="Guo H."/>
            <person name="Dou H."/>
            <person name="Li T."/>
            <person name="Mu C."/>
            <person name="Jiang W."/>
            <person name="Fu Q."/>
            <person name="Fu X."/>
            <person name="Miao Y."/>
            <person name="Liu J."/>
            <person name="Yu Q."/>
            <person name="Li R."/>
            <person name="Liao H."/>
            <person name="Li X."/>
            <person name="Kong Y."/>
            <person name="Jiang Z."/>
            <person name="Chourrout D."/>
            <person name="Li R."/>
            <person name="Bao Z."/>
        </authorList>
    </citation>
    <scope>NUCLEOTIDE SEQUENCE [LARGE SCALE GENOMIC DNA]</scope>
    <source>
        <strain evidence="10 11">PY_sf001</strain>
    </source>
</reference>
<accession>A0A210QUH0</accession>
<name>A0A210QUH0_MIZYE</name>
<comment type="caution">
    <text evidence="10">The sequence shown here is derived from an EMBL/GenBank/DDBJ whole genome shotgun (WGS) entry which is preliminary data.</text>
</comment>
<comment type="function">
    <text evidence="8 9">Component of the signal peptidase complex (SPC) which catalyzes the cleavage of N-terminal signal sequences from nascent proteins as they are translocated into the lumen of the endoplasmic reticulum. Enhances the enzymatic activity of SPC and facilitates the interactions between different components of the translocation site.</text>
</comment>
<dbReference type="PANTHER" id="PTHR13085">
    <property type="entry name" value="MICROSOMAL SIGNAL PEPTIDASE 25 KDA SUBUNIT"/>
    <property type="match status" value="1"/>
</dbReference>
<dbReference type="GO" id="GO:0008233">
    <property type="term" value="F:peptidase activity"/>
    <property type="evidence" value="ECO:0007669"/>
    <property type="project" value="UniProtKB-UniRule"/>
</dbReference>
<dbReference type="Pfam" id="PF06703">
    <property type="entry name" value="SPC25"/>
    <property type="match status" value="1"/>
</dbReference>
<dbReference type="PANTHER" id="PTHR13085:SF0">
    <property type="entry name" value="SIGNAL PEPTIDASE COMPLEX SUBUNIT 2"/>
    <property type="match status" value="1"/>
</dbReference>
<dbReference type="STRING" id="6573.A0A210QUH0"/>
<dbReference type="GO" id="GO:0005787">
    <property type="term" value="C:signal peptidase complex"/>
    <property type="evidence" value="ECO:0007669"/>
    <property type="project" value="UniProtKB-UniRule"/>
</dbReference>
<keyword evidence="4 9" id="KW-0812">Transmembrane</keyword>
<feature type="transmembrane region" description="Helical" evidence="9">
    <location>
        <begin position="78"/>
        <end position="96"/>
    </location>
</feature>
<evidence type="ECO:0000256" key="1">
    <source>
        <dbReference type="ARBA" id="ARBA00004477"/>
    </source>
</evidence>